<dbReference type="SUPFAM" id="SSF57701">
    <property type="entry name" value="Zn2/Cys6 DNA-binding domain"/>
    <property type="match status" value="1"/>
</dbReference>
<evidence type="ECO:0000256" key="5">
    <source>
        <dbReference type="ARBA" id="ARBA00023163"/>
    </source>
</evidence>
<keyword evidence="3" id="KW-0805">Transcription regulation</keyword>
<evidence type="ECO:0000313" key="9">
    <source>
        <dbReference type="EMBL" id="KAF2272499.1"/>
    </source>
</evidence>
<dbReference type="Gene3D" id="4.10.240.10">
    <property type="entry name" value="Zn(2)-C6 fungal-type DNA-binding domain"/>
    <property type="match status" value="1"/>
</dbReference>
<dbReference type="Proteomes" id="UP000800097">
    <property type="component" value="Unassembled WGS sequence"/>
</dbReference>
<dbReference type="SMART" id="SM00066">
    <property type="entry name" value="GAL4"/>
    <property type="match status" value="1"/>
</dbReference>
<dbReference type="GO" id="GO:0000981">
    <property type="term" value="F:DNA-binding transcription factor activity, RNA polymerase II-specific"/>
    <property type="evidence" value="ECO:0007669"/>
    <property type="project" value="InterPro"/>
</dbReference>
<dbReference type="Pfam" id="PF04082">
    <property type="entry name" value="Fungal_trans"/>
    <property type="match status" value="1"/>
</dbReference>
<dbReference type="PANTHER" id="PTHR31845">
    <property type="entry name" value="FINGER DOMAIN PROTEIN, PUTATIVE-RELATED"/>
    <property type="match status" value="1"/>
</dbReference>
<dbReference type="Pfam" id="PF00172">
    <property type="entry name" value="Zn_clus"/>
    <property type="match status" value="1"/>
</dbReference>
<keyword evidence="6" id="KW-0539">Nucleus</keyword>
<feature type="domain" description="Zn(2)-C6 fungal-type" evidence="8">
    <location>
        <begin position="8"/>
        <end position="43"/>
    </location>
</feature>
<dbReference type="GO" id="GO:0005634">
    <property type="term" value="C:nucleus"/>
    <property type="evidence" value="ECO:0007669"/>
    <property type="project" value="UniProtKB-SubCell"/>
</dbReference>
<dbReference type="InterPro" id="IPR051089">
    <property type="entry name" value="prtT"/>
</dbReference>
<feature type="region of interest" description="Disordered" evidence="7">
    <location>
        <begin position="103"/>
        <end position="143"/>
    </location>
</feature>
<sequence length="712" mass="78901">MTTPRRKACVECRQQKIKCDVEQHRVPHDPCSRCKKMNIDCRILPTSTRNLRQTKAEMRRELEQLKWGLRQSQELGSMQPTTPTSAMAAMHPAVDSHQVSPVMEPGSTAFSTASARPASMSMSPNFPGPTSRPGTSGGPPSALGTHPRILEDYVVDAKKIDDTFTMFFQQYHHYFPVLDNTLSPNDYYELSPFLFWSIVVTGSRRYAEDPMILDRISQLITPLAFSSMALRSTPIPVIEGLIILCMWPLPTNSLFKDVTHVLCGAALHLATQIGLHVSGVGQDFARTPLKKNQELKIFRAALWMHCMITYVRSCCAEGIPPFELVTAQPTDGDQRDQEEQLKLLPEDLIFLHKTHITLLRALTAMARLNLKHAKSDAASLRSLISIFDGQLYSLAPSSPSDLCTLGLDCARIHVLAFHFFANPATPDVEALVRLYALCLELAQTVTDLSRTTDLTATCPSFFDRTITLTGFIILKLVRSQLAHHLDLQAGERAYFQCVNFCKAMSLQPNDISVRISAIMTNLWGSTRIFRRRDGRIESLGLRLRTRLSMSVSFDMFWYWRGEFGNMLNPYSDEARGSISVSVGGIDDNSSIPSTGGPQPETPKFENREVNVPAGAVALKASQPFQPNLGTPMSGVSLDTSLEGYDSSNPPMLDQFLDYDWATNFDFSNDWTNNPHVNPGLRPGVTSAASAVGPVPQVQPDAPPVGYTEMGVS</sequence>
<dbReference type="PROSITE" id="PS00463">
    <property type="entry name" value="ZN2_CY6_FUNGAL_1"/>
    <property type="match status" value="1"/>
</dbReference>
<evidence type="ECO:0000256" key="6">
    <source>
        <dbReference type="ARBA" id="ARBA00023242"/>
    </source>
</evidence>
<dbReference type="GO" id="GO:0000976">
    <property type="term" value="F:transcription cis-regulatory region binding"/>
    <property type="evidence" value="ECO:0007669"/>
    <property type="project" value="TreeGrafter"/>
</dbReference>
<keyword evidence="10" id="KW-1185">Reference proteome</keyword>
<gene>
    <name evidence="9" type="ORF">EI97DRAFT_426208</name>
</gene>
<evidence type="ECO:0000256" key="1">
    <source>
        <dbReference type="ARBA" id="ARBA00004123"/>
    </source>
</evidence>
<dbReference type="InterPro" id="IPR001138">
    <property type="entry name" value="Zn2Cys6_DnaBD"/>
</dbReference>
<proteinExistence type="predicted"/>
<dbReference type="CDD" id="cd00067">
    <property type="entry name" value="GAL4"/>
    <property type="match status" value="1"/>
</dbReference>
<protein>
    <recommendedName>
        <fullName evidence="8">Zn(2)-C6 fungal-type domain-containing protein</fullName>
    </recommendedName>
</protein>
<dbReference type="RefSeq" id="XP_033650038.1">
    <property type="nucleotide sequence ID" value="XM_033797184.1"/>
</dbReference>
<dbReference type="GO" id="GO:0006351">
    <property type="term" value="P:DNA-templated transcription"/>
    <property type="evidence" value="ECO:0007669"/>
    <property type="project" value="InterPro"/>
</dbReference>
<feature type="compositionally biased region" description="Low complexity" evidence="7">
    <location>
        <begin position="111"/>
        <end position="141"/>
    </location>
</feature>
<dbReference type="GeneID" id="54550359"/>
<dbReference type="OrthoDB" id="3163292at2759"/>
<evidence type="ECO:0000256" key="7">
    <source>
        <dbReference type="SAM" id="MobiDB-lite"/>
    </source>
</evidence>
<feature type="region of interest" description="Disordered" evidence="7">
    <location>
        <begin position="692"/>
        <end position="712"/>
    </location>
</feature>
<name>A0A6A6JBC5_WESOR</name>
<evidence type="ECO:0000256" key="3">
    <source>
        <dbReference type="ARBA" id="ARBA00023015"/>
    </source>
</evidence>
<dbReference type="EMBL" id="ML986520">
    <property type="protein sequence ID" value="KAF2272499.1"/>
    <property type="molecule type" value="Genomic_DNA"/>
</dbReference>
<feature type="compositionally biased region" description="Low complexity" evidence="7">
    <location>
        <begin position="692"/>
        <end position="705"/>
    </location>
</feature>
<comment type="subcellular location">
    <subcellularLocation>
        <location evidence="1">Nucleus</location>
    </subcellularLocation>
</comment>
<dbReference type="GO" id="GO:0008270">
    <property type="term" value="F:zinc ion binding"/>
    <property type="evidence" value="ECO:0007669"/>
    <property type="project" value="InterPro"/>
</dbReference>
<evidence type="ECO:0000313" key="10">
    <source>
        <dbReference type="Proteomes" id="UP000800097"/>
    </source>
</evidence>
<dbReference type="InterPro" id="IPR007219">
    <property type="entry name" value="XnlR_reg_dom"/>
</dbReference>
<dbReference type="PANTHER" id="PTHR31845:SF21">
    <property type="entry name" value="REGULATORY PROTEIN LEU3"/>
    <property type="match status" value="1"/>
</dbReference>
<organism evidence="9 10">
    <name type="scientific">Westerdykella ornata</name>
    <dbReference type="NCBI Taxonomy" id="318751"/>
    <lineage>
        <taxon>Eukaryota</taxon>
        <taxon>Fungi</taxon>
        <taxon>Dikarya</taxon>
        <taxon>Ascomycota</taxon>
        <taxon>Pezizomycotina</taxon>
        <taxon>Dothideomycetes</taxon>
        <taxon>Pleosporomycetidae</taxon>
        <taxon>Pleosporales</taxon>
        <taxon>Sporormiaceae</taxon>
        <taxon>Westerdykella</taxon>
    </lineage>
</organism>
<evidence type="ECO:0000256" key="4">
    <source>
        <dbReference type="ARBA" id="ARBA00023125"/>
    </source>
</evidence>
<keyword evidence="5" id="KW-0804">Transcription</keyword>
<reference evidence="9" key="1">
    <citation type="journal article" date="2020" name="Stud. Mycol.">
        <title>101 Dothideomycetes genomes: a test case for predicting lifestyles and emergence of pathogens.</title>
        <authorList>
            <person name="Haridas S."/>
            <person name="Albert R."/>
            <person name="Binder M."/>
            <person name="Bloem J."/>
            <person name="Labutti K."/>
            <person name="Salamov A."/>
            <person name="Andreopoulos B."/>
            <person name="Baker S."/>
            <person name="Barry K."/>
            <person name="Bills G."/>
            <person name="Bluhm B."/>
            <person name="Cannon C."/>
            <person name="Castanera R."/>
            <person name="Culley D."/>
            <person name="Daum C."/>
            <person name="Ezra D."/>
            <person name="Gonzalez J."/>
            <person name="Henrissat B."/>
            <person name="Kuo A."/>
            <person name="Liang C."/>
            <person name="Lipzen A."/>
            <person name="Lutzoni F."/>
            <person name="Magnuson J."/>
            <person name="Mondo S."/>
            <person name="Nolan M."/>
            <person name="Ohm R."/>
            <person name="Pangilinan J."/>
            <person name="Park H.-J."/>
            <person name="Ramirez L."/>
            <person name="Alfaro M."/>
            <person name="Sun H."/>
            <person name="Tritt A."/>
            <person name="Yoshinaga Y."/>
            <person name="Zwiers L.-H."/>
            <person name="Turgeon B."/>
            <person name="Goodwin S."/>
            <person name="Spatafora J."/>
            <person name="Crous P."/>
            <person name="Grigoriev I."/>
        </authorList>
    </citation>
    <scope>NUCLEOTIDE SEQUENCE</scope>
    <source>
        <strain evidence="9">CBS 379.55</strain>
    </source>
</reference>
<dbReference type="InterPro" id="IPR036864">
    <property type="entry name" value="Zn2-C6_fun-type_DNA-bd_sf"/>
</dbReference>
<keyword evidence="4" id="KW-0238">DNA-binding</keyword>
<evidence type="ECO:0000259" key="8">
    <source>
        <dbReference type="PROSITE" id="PS50048"/>
    </source>
</evidence>
<dbReference type="PROSITE" id="PS50048">
    <property type="entry name" value="ZN2_CY6_FUNGAL_2"/>
    <property type="match status" value="1"/>
</dbReference>
<accession>A0A6A6JBC5</accession>
<dbReference type="AlphaFoldDB" id="A0A6A6JBC5"/>
<evidence type="ECO:0000256" key="2">
    <source>
        <dbReference type="ARBA" id="ARBA00022723"/>
    </source>
</evidence>
<dbReference type="CDD" id="cd12148">
    <property type="entry name" value="fungal_TF_MHR"/>
    <property type="match status" value="1"/>
</dbReference>
<keyword evidence="2" id="KW-0479">Metal-binding</keyword>